<dbReference type="GO" id="GO:0008413">
    <property type="term" value="F:8-oxo-7,8-dihydroguanosine triphosphate pyrophosphatase activity"/>
    <property type="evidence" value="ECO:0007669"/>
    <property type="project" value="InterPro"/>
</dbReference>
<dbReference type="GO" id="GO:0046872">
    <property type="term" value="F:metal ion binding"/>
    <property type="evidence" value="ECO:0007669"/>
    <property type="project" value="UniProtKB-KW"/>
</dbReference>
<evidence type="ECO:0000259" key="22">
    <source>
        <dbReference type="PROSITE" id="PS51462"/>
    </source>
</evidence>
<proteinExistence type="inferred from homology"/>
<comment type="catalytic activity">
    <reaction evidence="8">
        <text>2-oxo-dATP + H2O = 2-oxo-dAMP + diphosphate + H(+)</text>
        <dbReference type="Rhea" id="RHEA:31583"/>
        <dbReference type="ChEBI" id="CHEBI:15377"/>
        <dbReference type="ChEBI" id="CHEBI:15378"/>
        <dbReference type="ChEBI" id="CHEBI:33019"/>
        <dbReference type="ChEBI" id="CHEBI:63212"/>
        <dbReference type="ChEBI" id="CHEBI:77897"/>
        <dbReference type="EC" id="3.6.1.56"/>
    </reaction>
    <physiologicalReaction direction="left-to-right" evidence="8">
        <dbReference type="Rhea" id="RHEA:31584"/>
    </physiologicalReaction>
</comment>
<dbReference type="EMBL" id="AUZZ01004273">
    <property type="protein sequence ID" value="EQD54209.1"/>
    <property type="molecule type" value="Genomic_DNA"/>
</dbReference>
<comment type="function">
    <text evidence="21">Oxidized purine nucleoside triphosphate hydrolase which is a prominent sanitizer of the oxidized nucleotide pool. Catalyzes the hydrolysis of 2-oxo-dATP (2-hydroxy-dATP) into 2-oxo-dAMP. Also has a significant hydrolase activity toward 2-oxo-ATP, 8-oxo-dGTP and 8-oxo-dATP. Through the hydrolysis of oxidized purine nucleoside triphosphates, prevents their incorporation into DNA and the subsequent transversions A:T to C:G and G:C to T:A. Also catalyzes the hydrolysis of methylated purine nucleoside triphosphate preventing their integration into DNA. Through this antimutagenic activity protects cells from oxidative stress.</text>
</comment>
<dbReference type="Pfam" id="PF00293">
    <property type="entry name" value="NUDIX"/>
    <property type="match status" value="1"/>
</dbReference>
<feature type="domain" description="Nudix hydrolase" evidence="22">
    <location>
        <begin position="26"/>
        <end position="161"/>
    </location>
</feature>
<dbReference type="InterPro" id="IPR020084">
    <property type="entry name" value="NUDIX_hydrolase_CS"/>
</dbReference>
<comment type="catalytic activity">
    <reaction evidence="9">
        <text>8-oxo-dGTP + H2O = 8-oxo-dGMP + diphosphate + H(+)</text>
        <dbReference type="Rhea" id="RHEA:31575"/>
        <dbReference type="ChEBI" id="CHEBI:15377"/>
        <dbReference type="ChEBI" id="CHEBI:15378"/>
        <dbReference type="ChEBI" id="CHEBI:33019"/>
        <dbReference type="ChEBI" id="CHEBI:63224"/>
        <dbReference type="ChEBI" id="CHEBI:77896"/>
    </reaction>
    <physiologicalReaction direction="left-to-right" evidence="9">
        <dbReference type="Rhea" id="RHEA:31576"/>
    </physiologicalReaction>
</comment>
<comment type="catalytic activity">
    <reaction evidence="18">
        <text>N(6)-methyl-ATP + H2O = N(6)-methyl-AMP + diphosphate + H(+)</text>
        <dbReference type="Rhea" id="RHEA:67608"/>
        <dbReference type="ChEBI" id="CHEBI:15377"/>
        <dbReference type="ChEBI" id="CHEBI:15378"/>
        <dbReference type="ChEBI" id="CHEBI:33019"/>
        <dbReference type="ChEBI" id="CHEBI:144842"/>
        <dbReference type="ChEBI" id="CHEBI:172873"/>
    </reaction>
    <physiologicalReaction direction="left-to-right" evidence="18">
        <dbReference type="Rhea" id="RHEA:67609"/>
    </physiologicalReaction>
</comment>
<dbReference type="CDD" id="cd03427">
    <property type="entry name" value="NUDIX_MTH1_Nudt1"/>
    <property type="match status" value="1"/>
</dbReference>
<evidence type="ECO:0000256" key="12">
    <source>
        <dbReference type="ARBA" id="ARBA00026218"/>
    </source>
</evidence>
<dbReference type="InterPro" id="IPR000086">
    <property type="entry name" value="NUDIX_hydrolase_dom"/>
</dbReference>
<comment type="similarity">
    <text evidence="2">Belongs to the Nudix hydrolase family.</text>
</comment>
<protein>
    <recommendedName>
        <fullName evidence="12">Oxidized purine nucleoside triphosphate hydrolase</fullName>
        <ecNumber evidence="11">3.6.1.56</ecNumber>
    </recommendedName>
    <alternativeName>
        <fullName evidence="16">2-hydroxy-dATP diphosphatase</fullName>
    </alternativeName>
    <alternativeName>
        <fullName evidence="15">7,8-dihydro-8-oxoguanine triphosphatase</fullName>
    </alternativeName>
    <alternativeName>
        <fullName evidence="14">8-oxo-dGTPase</fullName>
    </alternativeName>
    <alternativeName>
        <fullName evidence="17">Methylated purine nucleoside triphosphate hydrolase</fullName>
    </alternativeName>
    <alternativeName>
        <fullName evidence="13">Nucleoside diphosphate-linked moiety X motif 1</fullName>
    </alternativeName>
</protein>
<dbReference type="PROSITE" id="PS51462">
    <property type="entry name" value="NUDIX"/>
    <property type="match status" value="1"/>
</dbReference>
<comment type="catalytic activity">
    <reaction evidence="7">
        <text>8-oxo-dATP + H2O = 8-oxo-dAMP + diphosphate + H(+)</text>
        <dbReference type="Rhea" id="RHEA:65396"/>
        <dbReference type="ChEBI" id="CHEBI:15377"/>
        <dbReference type="ChEBI" id="CHEBI:15378"/>
        <dbReference type="ChEBI" id="CHEBI:33019"/>
        <dbReference type="ChEBI" id="CHEBI:71361"/>
        <dbReference type="ChEBI" id="CHEBI:172871"/>
    </reaction>
    <physiologicalReaction direction="left-to-right" evidence="7">
        <dbReference type="Rhea" id="RHEA:65397"/>
    </physiologicalReaction>
</comment>
<evidence type="ECO:0000256" key="6">
    <source>
        <dbReference type="ARBA" id="ARBA00022842"/>
    </source>
</evidence>
<evidence type="ECO:0000256" key="3">
    <source>
        <dbReference type="ARBA" id="ARBA00011245"/>
    </source>
</evidence>
<evidence type="ECO:0000256" key="13">
    <source>
        <dbReference type="ARBA" id="ARBA00029673"/>
    </source>
</evidence>
<evidence type="ECO:0000256" key="14">
    <source>
        <dbReference type="ARBA" id="ARBA00030634"/>
    </source>
</evidence>
<evidence type="ECO:0000256" key="2">
    <source>
        <dbReference type="ARBA" id="ARBA00005582"/>
    </source>
</evidence>
<gene>
    <name evidence="23" type="ORF">B2A_06082</name>
</gene>
<accession>T1BLP3</accession>
<organism evidence="23">
    <name type="scientific">mine drainage metagenome</name>
    <dbReference type="NCBI Taxonomy" id="410659"/>
    <lineage>
        <taxon>unclassified sequences</taxon>
        <taxon>metagenomes</taxon>
        <taxon>ecological metagenomes</taxon>
    </lineage>
</organism>
<comment type="cofactor">
    <cofactor evidence="1">
        <name>Mg(2+)</name>
        <dbReference type="ChEBI" id="CHEBI:18420"/>
    </cofactor>
</comment>
<keyword evidence="6" id="KW-0460">Magnesium</keyword>
<evidence type="ECO:0000256" key="4">
    <source>
        <dbReference type="ARBA" id="ARBA00022723"/>
    </source>
</evidence>
<evidence type="ECO:0000256" key="20">
    <source>
        <dbReference type="ARBA" id="ARBA00049032"/>
    </source>
</evidence>
<evidence type="ECO:0000256" key="21">
    <source>
        <dbReference type="ARBA" id="ARBA00053094"/>
    </source>
</evidence>
<comment type="catalytic activity">
    <reaction evidence="20">
        <text>N(6)-methyl-dATP + H2O = N(6)-methyl-dAMP + diphosphate + H(+)</text>
        <dbReference type="Rhea" id="RHEA:67604"/>
        <dbReference type="ChEBI" id="CHEBI:15377"/>
        <dbReference type="ChEBI" id="CHEBI:15378"/>
        <dbReference type="ChEBI" id="CHEBI:33019"/>
        <dbReference type="ChEBI" id="CHEBI:169976"/>
        <dbReference type="ChEBI" id="CHEBI:172872"/>
    </reaction>
    <physiologicalReaction direction="left-to-right" evidence="20">
        <dbReference type="Rhea" id="RHEA:67605"/>
    </physiologicalReaction>
</comment>
<reference evidence="23" key="2">
    <citation type="journal article" date="2014" name="ISME J.">
        <title>Microbial stratification in low pH oxic and suboxic macroscopic growths along an acid mine drainage.</title>
        <authorList>
            <person name="Mendez-Garcia C."/>
            <person name="Mesa V."/>
            <person name="Sprenger R.R."/>
            <person name="Richter M."/>
            <person name="Diez M.S."/>
            <person name="Solano J."/>
            <person name="Bargiela R."/>
            <person name="Golyshina O.V."/>
            <person name="Manteca A."/>
            <person name="Ramos J.L."/>
            <person name="Gallego J.R."/>
            <person name="Llorente I."/>
            <person name="Martins Dos Santos V.A."/>
            <person name="Jensen O.N."/>
            <person name="Pelaez A.I."/>
            <person name="Sanchez J."/>
            <person name="Ferrer M."/>
        </authorList>
    </citation>
    <scope>NUCLEOTIDE SEQUENCE</scope>
</reference>
<evidence type="ECO:0000256" key="1">
    <source>
        <dbReference type="ARBA" id="ARBA00001946"/>
    </source>
</evidence>
<evidence type="ECO:0000256" key="5">
    <source>
        <dbReference type="ARBA" id="ARBA00022801"/>
    </source>
</evidence>
<evidence type="ECO:0000256" key="18">
    <source>
        <dbReference type="ARBA" id="ARBA00048002"/>
    </source>
</evidence>
<comment type="catalytic activity">
    <reaction evidence="19">
        <text>O(6)-methyl-dGTP + H2O = O(6)-methyl-dGMP + diphosphate + H(+)</text>
        <dbReference type="Rhea" id="RHEA:67600"/>
        <dbReference type="ChEBI" id="CHEBI:15377"/>
        <dbReference type="ChEBI" id="CHEBI:15378"/>
        <dbReference type="ChEBI" id="CHEBI:33019"/>
        <dbReference type="ChEBI" id="CHEBI:169974"/>
        <dbReference type="ChEBI" id="CHEBI:169975"/>
    </reaction>
    <physiologicalReaction direction="left-to-right" evidence="19">
        <dbReference type="Rhea" id="RHEA:67601"/>
    </physiologicalReaction>
</comment>
<comment type="subunit">
    <text evidence="3">Monomer.</text>
</comment>
<evidence type="ECO:0000256" key="8">
    <source>
        <dbReference type="ARBA" id="ARBA00024459"/>
    </source>
</evidence>
<keyword evidence="4" id="KW-0479">Metal-binding</keyword>
<dbReference type="AlphaFoldDB" id="T1BLP3"/>
<evidence type="ECO:0000256" key="10">
    <source>
        <dbReference type="ARBA" id="ARBA00024596"/>
    </source>
</evidence>
<name>T1BLP3_9ZZZZ</name>
<evidence type="ECO:0000256" key="16">
    <source>
        <dbReference type="ARBA" id="ARBA00031927"/>
    </source>
</evidence>
<sequence>SIIIVTAVLLMGDDKIDYYIDKYSGSLRDVTLCYLINRESSKVILALKKRGFGVGKLNGVGGKLKEGESIEEAMLRETKEEINVELTSYRKVATINFYFGGTKPNPDFNQRVHVYIGDEWNGTPSESEEMKPEWFDTDSIPLDMMWDDDKYWLPYVLKGKTVDASFLFGDSNKVIDMKISYKHGPE</sequence>
<feature type="non-terminal residue" evidence="23">
    <location>
        <position position="1"/>
    </location>
</feature>
<evidence type="ECO:0000313" key="23">
    <source>
        <dbReference type="EMBL" id="EQD54209.1"/>
    </source>
</evidence>
<reference evidence="23" key="1">
    <citation type="submission" date="2013-08" db="EMBL/GenBank/DDBJ databases">
        <authorList>
            <person name="Mendez C."/>
            <person name="Richter M."/>
            <person name="Ferrer M."/>
            <person name="Sanchez J."/>
        </authorList>
    </citation>
    <scope>NUCLEOTIDE SEQUENCE</scope>
</reference>
<evidence type="ECO:0000256" key="11">
    <source>
        <dbReference type="ARBA" id="ARBA00026103"/>
    </source>
</evidence>
<comment type="catalytic activity">
    <reaction evidence="10">
        <text>2-oxo-ATP + H2O = 2-oxo-AMP + diphosphate + H(+)</text>
        <dbReference type="Rhea" id="RHEA:67392"/>
        <dbReference type="ChEBI" id="CHEBI:15377"/>
        <dbReference type="ChEBI" id="CHEBI:15378"/>
        <dbReference type="ChEBI" id="CHEBI:33019"/>
        <dbReference type="ChEBI" id="CHEBI:71395"/>
        <dbReference type="ChEBI" id="CHEBI:172878"/>
    </reaction>
    <physiologicalReaction direction="left-to-right" evidence="10">
        <dbReference type="Rhea" id="RHEA:67393"/>
    </physiologicalReaction>
</comment>
<dbReference type="GO" id="GO:0005737">
    <property type="term" value="C:cytoplasm"/>
    <property type="evidence" value="ECO:0007669"/>
    <property type="project" value="TreeGrafter"/>
</dbReference>
<dbReference type="Gene3D" id="3.90.79.10">
    <property type="entry name" value="Nucleoside Triphosphate Pyrophosphohydrolase"/>
    <property type="match status" value="1"/>
</dbReference>
<dbReference type="EC" id="3.6.1.56" evidence="11"/>
<evidence type="ECO:0000256" key="7">
    <source>
        <dbReference type="ARBA" id="ARBA00024448"/>
    </source>
</evidence>
<dbReference type="GO" id="GO:0008828">
    <property type="term" value="F:dATP diphosphatase activity"/>
    <property type="evidence" value="ECO:0007669"/>
    <property type="project" value="UniProtKB-EC"/>
</dbReference>
<evidence type="ECO:0000256" key="17">
    <source>
        <dbReference type="ARBA" id="ARBA00032071"/>
    </source>
</evidence>
<evidence type="ECO:0000256" key="15">
    <source>
        <dbReference type="ARBA" id="ARBA00030682"/>
    </source>
</evidence>
<keyword evidence="5 23" id="KW-0378">Hydrolase</keyword>
<dbReference type="SUPFAM" id="SSF55811">
    <property type="entry name" value="Nudix"/>
    <property type="match status" value="1"/>
</dbReference>
<evidence type="ECO:0000256" key="19">
    <source>
        <dbReference type="ARBA" id="ARBA00048894"/>
    </source>
</evidence>
<dbReference type="PANTHER" id="PTHR43758:SF2">
    <property type="entry name" value="OXIDIZED PURINE NUCLEOSIDE TRIPHOSPHATE HYDROLASE"/>
    <property type="match status" value="1"/>
</dbReference>
<evidence type="ECO:0000256" key="9">
    <source>
        <dbReference type="ARBA" id="ARBA00024486"/>
    </source>
</evidence>
<dbReference type="GO" id="GO:0042262">
    <property type="term" value="P:DNA protection"/>
    <property type="evidence" value="ECO:0007669"/>
    <property type="project" value="InterPro"/>
</dbReference>
<dbReference type="PANTHER" id="PTHR43758">
    <property type="entry name" value="7,8-DIHYDRO-8-OXOGUANINE TRIPHOSPHATASE"/>
    <property type="match status" value="1"/>
</dbReference>
<dbReference type="InterPro" id="IPR003563">
    <property type="entry name" value="8ODP"/>
</dbReference>
<comment type="caution">
    <text evidence="23">The sequence shown here is derived from an EMBL/GenBank/DDBJ whole genome shotgun (WGS) entry which is preliminary data.</text>
</comment>
<dbReference type="InterPro" id="IPR015797">
    <property type="entry name" value="NUDIX_hydrolase-like_dom_sf"/>
</dbReference>
<dbReference type="PRINTS" id="PR01403">
    <property type="entry name" value="8OXTPHPHTASE"/>
</dbReference>
<dbReference type="PROSITE" id="PS00893">
    <property type="entry name" value="NUDIX_BOX"/>
    <property type="match status" value="1"/>
</dbReference>